<evidence type="ECO:0000313" key="2">
    <source>
        <dbReference type="Proteomes" id="UP001341840"/>
    </source>
</evidence>
<dbReference type="EMBL" id="JASCZI010030255">
    <property type="protein sequence ID" value="MED6119972.1"/>
    <property type="molecule type" value="Genomic_DNA"/>
</dbReference>
<organism evidence="1 2">
    <name type="scientific">Stylosanthes scabra</name>
    <dbReference type="NCBI Taxonomy" id="79078"/>
    <lineage>
        <taxon>Eukaryota</taxon>
        <taxon>Viridiplantae</taxon>
        <taxon>Streptophyta</taxon>
        <taxon>Embryophyta</taxon>
        <taxon>Tracheophyta</taxon>
        <taxon>Spermatophyta</taxon>
        <taxon>Magnoliopsida</taxon>
        <taxon>eudicotyledons</taxon>
        <taxon>Gunneridae</taxon>
        <taxon>Pentapetalae</taxon>
        <taxon>rosids</taxon>
        <taxon>fabids</taxon>
        <taxon>Fabales</taxon>
        <taxon>Fabaceae</taxon>
        <taxon>Papilionoideae</taxon>
        <taxon>50 kb inversion clade</taxon>
        <taxon>dalbergioids sensu lato</taxon>
        <taxon>Dalbergieae</taxon>
        <taxon>Pterocarpus clade</taxon>
        <taxon>Stylosanthes</taxon>
    </lineage>
</organism>
<accession>A0ABU6R7N4</accession>
<proteinExistence type="predicted"/>
<keyword evidence="2" id="KW-1185">Reference proteome</keyword>
<reference evidence="1 2" key="1">
    <citation type="journal article" date="2023" name="Plants (Basel)">
        <title>Bridging the Gap: Combining Genomics and Transcriptomics Approaches to Understand Stylosanthes scabra, an Orphan Legume from the Brazilian Caatinga.</title>
        <authorList>
            <person name="Ferreira-Neto J.R.C."/>
            <person name="da Silva M.D."/>
            <person name="Binneck E."/>
            <person name="de Melo N.F."/>
            <person name="da Silva R.H."/>
            <person name="de Melo A.L.T.M."/>
            <person name="Pandolfi V."/>
            <person name="Bustamante F.O."/>
            <person name="Brasileiro-Vidal A.C."/>
            <person name="Benko-Iseppon A.M."/>
        </authorList>
    </citation>
    <scope>NUCLEOTIDE SEQUENCE [LARGE SCALE GENOMIC DNA]</scope>
    <source>
        <tissue evidence="1">Leaves</tissue>
    </source>
</reference>
<evidence type="ECO:0000313" key="1">
    <source>
        <dbReference type="EMBL" id="MED6119972.1"/>
    </source>
</evidence>
<comment type="caution">
    <text evidence="1">The sequence shown here is derived from an EMBL/GenBank/DDBJ whole genome shotgun (WGS) entry which is preliminary data.</text>
</comment>
<sequence>MELIDPTKLVGCYTYDIEQWTEPILDEFRKKIVTKIIMSKANSLRADAITAAQNMRVTRPGAALRSPYIQISTPDLPTK</sequence>
<gene>
    <name evidence="1" type="ORF">PIB30_016560</name>
</gene>
<dbReference type="Proteomes" id="UP001341840">
    <property type="component" value="Unassembled WGS sequence"/>
</dbReference>
<protein>
    <submittedName>
        <fullName evidence="1">Uncharacterized protein</fullName>
    </submittedName>
</protein>
<name>A0ABU6R7N4_9FABA</name>